<dbReference type="AlphaFoldDB" id="M2XSI0"/>
<dbReference type="SUPFAM" id="SSF52980">
    <property type="entry name" value="Restriction endonuclease-like"/>
    <property type="match status" value="1"/>
</dbReference>
<dbReference type="GeneID" id="17085600"/>
<keyword evidence="3" id="KW-1185">Reference proteome</keyword>
<dbReference type="KEGG" id="gsl:Gasu_57580"/>
<proteinExistence type="predicted"/>
<dbReference type="OMA" id="RSSAIWI"/>
<evidence type="ECO:0000256" key="1">
    <source>
        <dbReference type="SAM" id="MobiDB-lite"/>
    </source>
</evidence>
<gene>
    <name evidence="2" type="ORF">Gasu_57580</name>
</gene>
<dbReference type="RefSeq" id="XP_005703158.1">
    <property type="nucleotide sequence ID" value="XM_005703101.1"/>
</dbReference>
<sequence length="270" mass="30876">MEKSHHSGEGTSTQQPNSTLSVGTNNRMIYSDNTFSIAPSDLTFLWEECPRCFYLKVHRKSYRPRLPFPSVFGAIDQQMKQFFSGKRTDEFWQHFPNNGGRFATLPRSSAIWIESRPLKMAKYDAWIVLRGKIDSYLQMDDGTLGLVDFKTSQIGNRLAPIYSRQLHAYAWSLENPLETTGPLIGIVSNMGLITFHPQSFQVDASSFLSQKPLEASFGGRLEYLPIPREDDRFLDFLEQVVGLLKQEQAPVIDYQTQCPFCQYLIQQGKV</sequence>
<dbReference type="Gramene" id="EME26638">
    <property type="protein sequence ID" value="EME26638"/>
    <property type="gene ID" value="Gasu_57580"/>
</dbReference>
<evidence type="ECO:0008006" key="4">
    <source>
        <dbReference type="Google" id="ProtNLM"/>
    </source>
</evidence>
<dbReference type="Gene3D" id="3.90.320.10">
    <property type="match status" value="1"/>
</dbReference>
<dbReference type="EMBL" id="KB454545">
    <property type="protein sequence ID" value="EME26638.1"/>
    <property type="molecule type" value="Genomic_DNA"/>
</dbReference>
<dbReference type="GO" id="GO:0006281">
    <property type="term" value="P:DNA repair"/>
    <property type="evidence" value="ECO:0007669"/>
    <property type="project" value="UniProtKB-ARBA"/>
</dbReference>
<accession>M2XSI0</accession>
<feature type="compositionally biased region" description="Polar residues" evidence="1">
    <location>
        <begin position="9"/>
        <end position="23"/>
    </location>
</feature>
<organism evidence="2 3">
    <name type="scientific">Galdieria sulphuraria</name>
    <name type="common">Red alga</name>
    <dbReference type="NCBI Taxonomy" id="130081"/>
    <lineage>
        <taxon>Eukaryota</taxon>
        <taxon>Rhodophyta</taxon>
        <taxon>Bangiophyceae</taxon>
        <taxon>Galdieriales</taxon>
        <taxon>Galdieriaceae</taxon>
        <taxon>Galdieria</taxon>
    </lineage>
</organism>
<dbReference type="OrthoDB" id="2781at2759"/>
<dbReference type="InterPro" id="IPR011335">
    <property type="entry name" value="Restrct_endonuc-II-like"/>
</dbReference>
<protein>
    <recommendedName>
        <fullName evidence="4">PD-(D/E)XK endonuclease-like domain-containing protein</fullName>
    </recommendedName>
</protein>
<reference evidence="3" key="1">
    <citation type="journal article" date="2013" name="Science">
        <title>Gene transfer from bacteria and archaea facilitated evolution of an extremophilic eukaryote.</title>
        <authorList>
            <person name="Schonknecht G."/>
            <person name="Chen W.H."/>
            <person name="Ternes C.M."/>
            <person name="Barbier G.G."/>
            <person name="Shrestha R.P."/>
            <person name="Stanke M."/>
            <person name="Brautigam A."/>
            <person name="Baker B.J."/>
            <person name="Banfield J.F."/>
            <person name="Garavito R.M."/>
            <person name="Carr K."/>
            <person name="Wilkerson C."/>
            <person name="Rensing S.A."/>
            <person name="Gagneul D."/>
            <person name="Dickenson N.E."/>
            <person name="Oesterhelt C."/>
            <person name="Lercher M.J."/>
            <person name="Weber A.P."/>
        </authorList>
    </citation>
    <scope>NUCLEOTIDE SEQUENCE [LARGE SCALE GENOMIC DNA]</scope>
    <source>
        <strain evidence="3">074W</strain>
    </source>
</reference>
<feature type="region of interest" description="Disordered" evidence="1">
    <location>
        <begin position="1"/>
        <end position="23"/>
    </location>
</feature>
<name>M2XSI0_GALSU</name>
<evidence type="ECO:0000313" key="2">
    <source>
        <dbReference type="EMBL" id="EME26638.1"/>
    </source>
</evidence>
<evidence type="ECO:0000313" key="3">
    <source>
        <dbReference type="Proteomes" id="UP000030680"/>
    </source>
</evidence>
<dbReference type="Proteomes" id="UP000030680">
    <property type="component" value="Unassembled WGS sequence"/>
</dbReference>
<dbReference type="InterPro" id="IPR011604">
    <property type="entry name" value="PDDEXK-like_dom_sf"/>
</dbReference>